<feature type="region of interest" description="Disordered" evidence="1">
    <location>
        <begin position="1"/>
        <end position="30"/>
    </location>
</feature>
<accession>A0A7R9JBU3</accession>
<proteinExistence type="predicted"/>
<dbReference type="AlphaFoldDB" id="A0A7R9JBU3"/>
<reference evidence="2" key="1">
    <citation type="submission" date="2020-11" db="EMBL/GenBank/DDBJ databases">
        <authorList>
            <person name="Tran Van P."/>
        </authorList>
    </citation>
    <scope>NUCLEOTIDE SEQUENCE</scope>
</reference>
<protein>
    <submittedName>
        <fullName evidence="2">(California timema) hypothetical protein</fullName>
    </submittedName>
</protein>
<evidence type="ECO:0000256" key="1">
    <source>
        <dbReference type="SAM" id="MobiDB-lite"/>
    </source>
</evidence>
<evidence type="ECO:0000313" key="2">
    <source>
        <dbReference type="EMBL" id="CAD7576458.1"/>
    </source>
</evidence>
<sequence>MDGSRGRGRGSNPWNRGGKQNITSKKDVPKANVTAKLRFEEAQARLQASVQKHIKPDYESSSEEDELESDNILGSVLKSYSQLGGKSEDLGRTQRFLEDAFQSGAATCLICIASVKRNDAVSGWQRVGVFNQSIFRDMH</sequence>
<feature type="compositionally biased region" description="Polar residues" evidence="1">
    <location>
        <begin position="12"/>
        <end position="23"/>
    </location>
</feature>
<gene>
    <name evidence="2" type="ORF">TCMB3V08_LOCUS9027</name>
</gene>
<organism evidence="2">
    <name type="scientific">Timema californicum</name>
    <name type="common">California timema</name>
    <name type="synonym">Walking stick</name>
    <dbReference type="NCBI Taxonomy" id="61474"/>
    <lineage>
        <taxon>Eukaryota</taxon>
        <taxon>Metazoa</taxon>
        <taxon>Ecdysozoa</taxon>
        <taxon>Arthropoda</taxon>
        <taxon>Hexapoda</taxon>
        <taxon>Insecta</taxon>
        <taxon>Pterygota</taxon>
        <taxon>Neoptera</taxon>
        <taxon>Polyneoptera</taxon>
        <taxon>Phasmatodea</taxon>
        <taxon>Timematodea</taxon>
        <taxon>Timematoidea</taxon>
        <taxon>Timematidae</taxon>
        <taxon>Timema</taxon>
    </lineage>
</organism>
<name>A0A7R9JBU3_TIMCA</name>
<dbReference type="EMBL" id="OE184274">
    <property type="protein sequence ID" value="CAD7576458.1"/>
    <property type="molecule type" value="Genomic_DNA"/>
</dbReference>